<organism evidence="2 3">
    <name type="scientific">Limosilactobacillus ingluviei DSM 15946</name>
    <dbReference type="NCBI Taxonomy" id="1423760"/>
    <lineage>
        <taxon>Bacteria</taxon>
        <taxon>Bacillati</taxon>
        <taxon>Bacillota</taxon>
        <taxon>Bacilli</taxon>
        <taxon>Lactobacillales</taxon>
        <taxon>Lactobacillaceae</taxon>
        <taxon>Limosilactobacillus</taxon>
    </lineage>
</organism>
<keyword evidence="1" id="KW-0812">Transmembrane</keyword>
<dbReference type="Proteomes" id="UP000050816">
    <property type="component" value="Unassembled WGS sequence"/>
</dbReference>
<keyword evidence="1" id="KW-0472">Membrane</keyword>
<evidence type="ECO:0000313" key="3">
    <source>
        <dbReference type="Proteomes" id="UP000050816"/>
    </source>
</evidence>
<accession>A0A0R1UAZ3</accession>
<evidence type="ECO:0000313" key="2">
    <source>
        <dbReference type="EMBL" id="KRL90537.1"/>
    </source>
</evidence>
<protein>
    <submittedName>
        <fullName evidence="2">Uncharacterized protein</fullName>
    </submittedName>
</protein>
<dbReference type="PATRIC" id="fig|1423760.3.peg.1411"/>
<name>A0A0R1UAZ3_9LACO</name>
<keyword evidence="1" id="KW-1133">Transmembrane helix</keyword>
<dbReference type="AlphaFoldDB" id="A0A0R1UAZ3"/>
<feature type="transmembrane region" description="Helical" evidence="1">
    <location>
        <begin position="6"/>
        <end position="29"/>
    </location>
</feature>
<reference evidence="2 3" key="1">
    <citation type="journal article" date="2015" name="Genome Announc.">
        <title>Expanding the biotechnology potential of lactobacilli through comparative genomics of 213 strains and associated genera.</title>
        <authorList>
            <person name="Sun Z."/>
            <person name="Harris H.M."/>
            <person name="McCann A."/>
            <person name="Guo C."/>
            <person name="Argimon S."/>
            <person name="Zhang W."/>
            <person name="Yang X."/>
            <person name="Jeffery I.B."/>
            <person name="Cooney J.C."/>
            <person name="Kagawa T.F."/>
            <person name="Liu W."/>
            <person name="Song Y."/>
            <person name="Salvetti E."/>
            <person name="Wrobel A."/>
            <person name="Rasinkangas P."/>
            <person name="Parkhill J."/>
            <person name="Rea M.C."/>
            <person name="O'Sullivan O."/>
            <person name="Ritari J."/>
            <person name="Douillard F.P."/>
            <person name="Paul Ross R."/>
            <person name="Yang R."/>
            <person name="Briner A.E."/>
            <person name="Felis G.E."/>
            <person name="de Vos W.M."/>
            <person name="Barrangou R."/>
            <person name="Klaenhammer T.R."/>
            <person name="Caufield P.W."/>
            <person name="Cui Y."/>
            <person name="Zhang H."/>
            <person name="O'Toole P.W."/>
        </authorList>
    </citation>
    <scope>NUCLEOTIDE SEQUENCE [LARGE SCALE GENOMIC DNA]</scope>
    <source>
        <strain evidence="2 3">DSM 15946</strain>
    </source>
</reference>
<sequence length="147" mass="16491">MAGMQLILTVLIAFLVVAGLYQVIHRLLVKRATLMVQRQAAASTDAVVLPILRNLVGQHAPTTSQLVADVWGKGVLVFEYIVDLTQLTSAQQASLTQATVTAHIQAHDRMYQVTDWWTYEKNLHIEVAQLSNEATREYVHDLKKLEQ</sequence>
<evidence type="ECO:0000256" key="1">
    <source>
        <dbReference type="SAM" id="Phobius"/>
    </source>
</evidence>
<gene>
    <name evidence="2" type="ORF">FC43_GL001342</name>
</gene>
<dbReference type="EMBL" id="AZFK01000029">
    <property type="protein sequence ID" value="KRL90537.1"/>
    <property type="molecule type" value="Genomic_DNA"/>
</dbReference>
<proteinExistence type="predicted"/>
<comment type="caution">
    <text evidence="2">The sequence shown here is derived from an EMBL/GenBank/DDBJ whole genome shotgun (WGS) entry which is preliminary data.</text>
</comment>